<dbReference type="GO" id="GO:0005737">
    <property type="term" value="C:cytoplasm"/>
    <property type="evidence" value="ECO:0007669"/>
    <property type="project" value="TreeGrafter"/>
</dbReference>
<evidence type="ECO:0000256" key="1">
    <source>
        <dbReference type="SAM" id="MobiDB-lite"/>
    </source>
</evidence>
<reference evidence="3 4" key="1">
    <citation type="submission" date="2020-07" db="EMBL/GenBank/DDBJ databases">
        <title>Sequencing the genomes of 1000 actinobacteria strains.</title>
        <authorList>
            <person name="Klenk H.-P."/>
        </authorList>
    </citation>
    <scope>NUCLEOTIDE SEQUENCE [LARGE SCALE GENOMIC DNA]</scope>
    <source>
        <strain evidence="3 4">DSM 15475</strain>
    </source>
</reference>
<dbReference type="PANTHER" id="PTHR48079:SF6">
    <property type="entry name" value="NAD(P)-BINDING DOMAIN-CONTAINING PROTEIN-RELATED"/>
    <property type="match status" value="1"/>
</dbReference>
<dbReference type="InterPro" id="IPR036291">
    <property type="entry name" value="NAD(P)-bd_dom_sf"/>
</dbReference>
<dbReference type="PANTHER" id="PTHR48079">
    <property type="entry name" value="PROTEIN YEEZ"/>
    <property type="match status" value="1"/>
</dbReference>
<accession>A0A7Z0GL04</accession>
<organism evidence="3 4">
    <name type="scientific">Nesterenkonia xinjiangensis</name>
    <dbReference type="NCBI Taxonomy" id="225327"/>
    <lineage>
        <taxon>Bacteria</taxon>
        <taxon>Bacillati</taxon>
        <taxon>Actinomycetota</taxon>
        <taxon>Actinomycetes</taxon>
        <taxon>Micrococcales</taxon>
        <taxon>Micrococcaceae</taxon>
        <taxon>Nesterenkonia</taxon>
    </lineage>
</organism>
<evidence type="ECO:0000313" key="4">
    <source>
        <dbReference type="Proteomes" id="UP000535437"/>
    </source>
</evidence>
<dbReference type="InterPro" id="IPR001509">
    <property type="entry name" value="Epimerase_deHydtase"/>
</dbReference>
<keyword evidence="4" id="KW-1185">Reference proteome</keyword>
<dbReference type="EMBL" id="JACCFY010000001">
    <property type="protein sequence ID" value="NYJ76798.1"/>
    <property type="molecule type" value="Genomic_DNA"/>
</dbReference>
<dbReference type="Pfam" id="PF01370">
    <property type="entry name" value="Epimerase"/>
    <property type="match status" value="1"/>
</dbReference>
<dbReference type="AlphaFoldDB" id="A0A7Z0GL04"/>
<dbReference type="SUPFAM" id="SSF51735">
    <property type="entry name" value="NAD(P)-binding Rossmann-fold domains"/>
    <property type="match status" value="1"/>
</dbReference>
<dbReference type="Proteomes" id="UP000535437">
    <property type="component" value="Unassembled WGS sequence"/>
</dbReference>
<protein>
    <submittedName>
        <fullName evidence="3">Nucleoside-diphosphate-sugar epimerase</fullName>
    </submittedName>
</protein>
<feature type="domain" description="NAD-dependent epimerase/dehydratase" evidence="2">
    <location>
        <begin position="3"/>
        <end position="176"/>
    </location>
</feature>
<gene>
    <name evidence="3" type="ORF">HNR09_000209</name>
</gene>
<feature type="region of interest" description="Disordered" evidence="1">
    <location>
        <begin position="120"/>
        <end position="143"/>
    </location>
</feature>
<evidence type="ECO:0000259" key="2">
    <source>
        <dbReference type="Pfam" id="PF01370"/>
    </source>
</evidence>
<dbReference type="RefSeq" id="WP_179540364.1">
    <property type="nucleotide sequence ID" value="NZ_BAAALL010000010.1"/>
</dbReference>
<comment type="caution">
    <text evidence="3">The sequence shown here is derived from an EMBL/GenBank/DDBJ whole genome shotgun (WGS) entry which is preliminary data.</text>
</comment>
<dbReference type="InterPro" id="IPR051783">
    <property type="entry name" value="NAD(P)-dependent_oxidoreduct"/>
</dbReference>
<dbReference type="Gene3D" id="3.40.50.720">
    <property type="entry name" value="NAD(P)-binding Rossmann-like Domain"/>
    <property type="match status" value="1"/>
</dbReference>
<evidence type="ECO:0000313" key="3">
    <source>
        <dbReference type="EMBL" id="NYJ76798.1"/>
    </source>
</evidence>
<dbReference type="GO" id="GO:0004029">
    <property type="term" value="F:aldehyde dehydrogenase (NAD+) activity"/>
    <property type="evidence" value="ECO:0007669"/>
    <property type="project" value="TreeGrafter"/>
</dbReference>
<proteinExistence type="predicted"/>
<name>A0A7Z0GL04_9MICC</name>
<sequence length="528" mass="57830">MRIAVVGATGNAGTAVLRELHLRPEVTSVIGIARRLPDTDTEPYSHPEWATIDIQFPESRESLAQAFQDADAVIHLAWLIQPNSERELLRRVNVDGTRHVLEAAAEAGVERIAVASSVGAYSPVDDDEPRREDWPTEGIPGSHYSVDKAAQERVLDEFETAHPGIALARLRPGLIFQGCAGSEIQRYFAGRWAPVQVLDAVRPPVVPLPRGVRAQAVHAADVASAYAEAVIRGAHGPFNIAADDLLDAQRLAQIVSGGRGRAVVLPSRPLRTAMRAAHRARLLPADEGWLDMGMKAPIMDTTRAREELGWRPRRSAAEAAESLLQGMAQGDGAASLPMRPRSGPRVDPTPLPTRDHQLPQDLDADLLRQYMADHLTGATAGVERIEAMAEAYSDTPVFPELSKVAEEIRREHSFLQKLMASQDFPRPGASSALAWVGEKAARLKPYGRAPLNRSPSELLLECELMSSAITAKMHGWLVLQEHAEELGMDEGVFAQLVEDAEEQLATLREAHRHVRERAFRNRPDALPE</sequence>
<feature type="region of interest" description="Disordered" evidence="1">
    <location>
        <begin position="331"/>
        <end position="358"/>
    </location>
</feature>